<dbReference type="RefSeq" id="WP_348264047.1">
    <property type="nucleotide sequence ID" value="NZ_CP121196.1"/>
</dbReference>
<gene>
    <name evidence="2" type="ORF">P8935_05815</name>
</gene>
<dbReference type="Gene3D" id="3.10.450.50">
    <property type="match status" value="1"/>
</dbReference>
<dbReference type="EMBL" id="CP121196">
    <property type="protein sequence ID" value="XBH18829.1"/>
    <property type="molecule type" value="Genomic_DNA"/>
</dbReference>
<name>A0AAU7DLQ4_9BACT</name>
<dbReference type="SUPFAM" id="SSF54427">
    <property type="entry name" value="NTF2-like"/>
    <property type="match status" value="1"/>
</dbReference>
<accession>A0AAU7DLQ4</accession>
<dbReference type="InterPro" id="IPR032710">
    <property type="entry name" value="NTF2-like_dom_sf"/>
</dbReference>
<dbReference type="AlphaFoldDB" id="A0AAU7DLQ4"/>
<evidence type="ECO:0000313" key="2">
    <source>
        <dbReference type="EMBL" id="XBH18829.1"/>
    </source>
</evidence>
<evidence type="ECO:0000259" key="1">
    <source>
        <dbReference type="Pfam" id="PF14534"/>
    </source>
</evidence>
<dbReference type="InterPro" id="IPR027843">
    <property type="entry name" value="DUF4440"/>
</dbReference>
<dbReference type="Pfam" id="PF14534">
    <property type="entry name" value="DUF4440"/>
    <property type="match status" value="1"/>
</dbReference>
<reference evidence="2" key="1">
    <citation type="submission" date="2023-03" db="EMBL/GenBank/DDBJ databases">
        <title>Edaphobacter sp.</title>
        <authorList>
            <person name="Huber K.J."/>
            <person name="Papendorf J."/>
            <person name="Pilke C."/>
            <person name="Bunk B."/>
            <person name="Sproeer C."/>
            <person name="Pester M."/>
        </authorList>
    </citation>
    <scope>NUCLEOTIDE SEQUENCE</scope>
    <source>
        <strain evidence="2">DSM 110680</strain>
    </source>
</reference>
<protein>
    <submittedName>
        <fullName evidence="2">Nuclear transport factor 2 family protein</fullName>
    </submittedName>
</protein>
<proteinExistence type="predicted"/>
<feature type="domain" description="DUF4440" evidence="1">
    <location>
        <begin position="17"/>
        <end position="124"/>
    </location>
</feature>
<organism evidence="2">
    <name type="scientific">Telmatobacter sp. DSM 110680</name>
    <dbReference type="NCBI Taxonomy" id="3036704"/>
    <lineage>
        <taxon>Bacteria</taxon>
        <taxon>Pseudomonadati</taxon>
        <taxon>Acidobacteriota</taxon>
        <taxon>Terriglobia</taxon>
        <taxon>Terriglobales</taxon>
        <taxon>Acidobacteriaceae</taxon>
        <taxon>Telmatobacter</taxon>
    </lineage>
</organism>
<sequence length="150" mass="17046">MEGKDQSANAMVATINNMERQWNDAILRRDVASAASFQAPEFKLVVGAEGQPLQVIPRELWLSVLPRYVIHRHEITDVHVSIWNDVAVATLALTQKAEPLNHRDISGNFLITDIWVRRDENWLIAERHSSRQEKASAPVRGAFQTIEMSH</sequence>